<protein>
    <submittedName>
        <fullName evidence="5">SDR family NAD(P)-dependent oxidoreductase</fullName>
    </submittedName>
</protein>
<dbReference type="SMART" id="SM00822">
    <property type="entry name" value="PKS_KR"/>
    <property type="match status" value="1"/>
</dbReference>
<dbReference type="InterPro" id="IPR020904">
    <property type="entry name" value="Sc_DH/Rdtase_CS"/>
</dbReference>
<dbReference type="RefSeq" id="WP_151136204.1">
    <property type="nucleotide sequence ID" value="NZ_CP043311.1"/>
</dbReference>
<sequence length="272" mass="29071">MQSLAGKVAVITGAASGIGRALAHQLAGMGCHLALADIDAEGLEATASPLRRESLQLSTHTLDVSNREAVHAFADSVLARHGRTDLVINNAGVAVSQTIAELRYDDFEWLMGINFWGVVHGTKAFLPHLLDQGEGHIVNVSSIFGIVSMPTQGAYNASKFAVRGFTEALRQELCGTAIKVSCVHPGGIRTNIARSARFYRGIDGKTDAAKAAIHFDKLARTSAQQAAQAIIKGVQAGQPRIMVGADARFLDHLQRLLPASYPRLLGKFLNKK</sequence>
<dbReference type="InterPro" id="IPR002347">
    <property type="entry name" value="SDR_fam"/>
</dbReference>
<dbReference type="InterPro" id="IPR036291">
    <property type="entry name" value="NAD(P)-bd_dom_sf"/>
</dbReference>
<dbReference type="PRINTS" id="PR00081">
    <property type="entry name" value="GDHRDH"/>
</dbReference>
<name>A0A5J6QSF9_9GAMM</name>
<dbReference type="PROSITE" id="PS51257">
    <property type="entry name" value="PROKAR_LIPOPROTEIN"/>
    <property type="match status" value="1"/>
</dbReference>
<dbReference type="PROSITE" id="PS00061">
    <property type="entry name" value="ADH_SHORT"/>
    <property type="match status" value="1"/>
</dbReference>
<dbReference type="AlphaFoldDB" id="A0A5J6QSF9"/>
<dbReference type="FunFam" id="3.40.50.720:FF:000084">
    <property type="entry name" value="Short-chain dehydrogenase reductase"/>
    <property type="match status" value="1"/>
</dbReference>
<feature type="domain" description="Ketoreductase" evidence="4">
    <location>
        <begin position="7"/>
        <end position="191"/>
    </location>
</feature>
<evidence type="ECO:0000259" key="4">
    <source>
        <dbReference type="SMART" id="SM00822"/>
    </source>
</evidence>
<reference evidence="5 6" key="1">
    <citation type="submission" date="2019-08" db="EMBL/GenBank/DDBJ databases">
        <title>Whole-genome Sequencing of e-waste polymer degrading bacterium Pseudomonas sp. strain PE08.</title>
        <authorList>
            <person name="Kirdat K."/>
            <person name="Debbarma P."/>
            <person name="Narawade N."/>
            <person name="Suyal D."/>
            <person name="Thorat V."/>
            <person name="Shouche Y."/>
            <person name="Goel R."/>
            <person name="Yadav A."/>
        </authorList>
    </citation>
    <scope>NUCLEOTIDE SEQUENCE [LARGE SCALE GENOMIC DNA]</scope>
    <source>
        <strain evidence="5 6">PE08</strain>
    </source>
</reference>
<accession>A0A5J6QSF9</accession>
<dbReference type="Pfam" id="PF00106">
    <property type="entry name" value="adh_short"/>
    <property type="match status" value="1"/>
</dbReference>
<dbReference type="KEGG" id="plal:FXN65_21460"/>
<evidence type="ECO:0000313" key="6">
    <source>
        <dbReference type="Proteomes" id="UP000327179"/>
    </source>
</evidence>
<proteinExistence type="inferred from homology"/>
<evidence type="ECO:0000313" key="5">
    <source>
        <dbReference type="EMBL" id="QEY64505.1"/>
    </source>
</evidence>
<dbReference type="EMBL" id="CP043311">
    <property type="protein sequence ID" value="QEY64505.1"/>
    <property type="molecule type" value="Genomic_DNA"/>
</dbReference>
<evidence type="ECO:0000256" key="2">
    <source>
        <dbReference type="ARBA" id="ARBA00023002"/>
    </source>
</evidence>
<evidence type="ECO:0000256" key="1">
    <source>
        <dbReference type="ARBA" id="ARBA00006484"/>
    </source>
</evidence>
<dbReference type="SUPFAM" id="SSF51735">
    <property type="entry name" value="NAD(P)-binding Rossmann-fold domains"/>
    <property type="match status" value="1"/>
</dbReference>
<dbReference type="Proteomes" id="UP000327179">
    <property type="component" value="Chromosome"/>
</dbReference>
<dbReference type="PANTHER" id="PTHR44196">
    <property type="entry name" value="DEHYDROGENASE/REDUCTASE SDR FAMILY MEMBER 7B"/>
    <property type="match status" value="1"/>
</dbReference>
<keyword evidence="2" id="KW-0560">Oxidoreductase</keyword>
<dbReference type="PRINTS" id="PR00080">
    <property type="entry name" value="SDRFAMILY"/>
</dbReference>
<dbReference type="GO" id="GO:0016020">
    <property type="term" value="C:membrane"/>
    <property type="evidence" value="ECO:0007669"/>
    <property type="project" value="TreeGrafter"/>
</dbReference>
<organism evidence="5 6">
    <name type="scientific">Metapseudomonas lalkuanensis</name>
    <dbReference type="NCBI Taxonomy" id="2604832"/>
    <lineage>
        <taxon>Bacteria</taxon>
        <taxon>Pseudomonadati</taxon>
        <taxon>Pseudomonadota</taxon>
        <taxon>Gammaproteobacteria</taxon>
        <taxon>Pseudomonadales</taxon>
        <taxon>Pseudomonadaceae</taxon>
        <taxon>Metapseudomonas</taxon>
    </lineage>
</organism>
<dbReference type="PANTHER" id="PTHR44196:SF1">
    <property type="entry name" value="DEHYDROGENASE_REDUCTASE SDR FAMILY MEMBER 7B"/>
    <property type="match status" value="1"/>
</dbReference>
<comment type="similarity">
    <text evidence="1 3">Belongs to the short-chain dehydrogenases/reductases (SDR) family.</text>
</comment>
<evidence type="ECO:0000256" key="3">
    <source>
        <dbReference type="RuleBase" id="RU000363"/>
    </source>
</evidence>
<dbReference type="InterPro" id="IPR057326">
    <property type="entry name" value="KR_dom"/>
</dbReference>
<dbReference type="Gene3D" id="3.40.50.720">
    <property type="entry name" value="NAD(P)-binding Rossmann-like Domain"/>
    <property type="match status" value="1"/>
</dbReference>
<keyword evidence="6" id="KW-1185">Reference proteome</keyword>
<dbReference type="GO" id="GO:0016491">
    <property type="term" value="F:oxidoreductase activity"/>
    <property type="evidence" value="ECO:0007669"/>
    <property type="project" value="UniProtKB-KW"/>
</dbReference>
<gene>
    <name evidence="5" type="ORF">FXN65_21460</name>
</gene>